<accession>A0ABN1HLY2</accession>
<reference evidence="1 2" key="1">
    <citation type="journal article" date="2019" name="Int. J. Syst. Evol. Microbiol.">
        <title>The Global Catalogue of Microorganisms (GCM) 10K type strain sequencing project: providing services to taxonomists for standard genome sequencing and annotation.</title>
        <authorList>
            <consortium name="The Broad Institute Genomics Platform"/>
            <consortium name="The Broad Institute Genome Sequencing Center for Infectious Disease"/>
            <person name="Wu L."/>
            <person name="Ma J."/>
        </authorList>
    </citation>
    <scope>NUCLEOTIDE SEQUENCE [LARGE SCALE GENOMIC DNA]</scope>
    <source>
        <strain evidence="1 2">JCM 14603</strain>
    </source>
</reference>
<evidence type="ECO:0000313" key="1">
    <source>
        <dbReference type="EMBL" id="GAA0658516.1"/>
    </source>
</evidence>
<name>A0ABN1HLY2_9SPHN</name>
<organism evidence="1 2">
    <name type="scientific">Sphingomonas insulae</name>
    <dbReference type="NCBI Taxonomy" id="424800"/>
    <lineage>
        <taxon>Bacteria</taxon>
        <taxon>Pseudomonadati</taxon>
        <taxon>Pseudomonadota</taxon>
        <taxon>Alphaproteobacteria</taxon>
        <taxon>Sphingomonadales</taxon>
        <taxon>Sphingomonadaceae</taxon>
        <taxon>Sphingomonas</taxon>
    </lineage>
</organism>
<keyword evidence="2" id="KW-1185">Reference proteome</keyword>
<dbReference type="RefSeq" id="WP_163957323.1">
    <property type="nucleotide sequence ID" value="NZ_BAAAES010000001.1"/>
</dbReference>
<proteinExistence type="predicted"/>
<gene>
    <name evidence="1" type="ORF">GCM10009102_03550</name>
</gene>
<evidence type="ECO:0000313" key="2">
    <source>
        <dbReference type="Proteomes" id="UP001500238"/>
    </source>
</evidence>
<comment type="caution">
    <text evidence="1">The sequence shown here is derived from an EMBL/GenBank/DDBJ whole genome shotgun (WGS) entry which is preliminary data.</text>
</comment>
<protein>
    <submittedName>
        <fullName evidence="1">Uncharacterized protein</fullName>
    </submittedName>
</protein>
<dbReference type="Proteomes" id="UP001500238">
    <property type="component" value="Unassembled WGS sequence"/>
</dbReference>
<dbReference type="EMBL" id="BAAAES010000001">
    <property type="protein sequence ID" value="GAA0658516.1"/>
    <property type="molecule type" value="Genomic_DNA"/>
</dbReference>
<sequence>MPSSPAHPTAALPNLEPLARRFAAMTQDDAEAAIDIQVANAIREWRISDATFWQRIKFRSRMIRTVTAQHPSPSKA</sequence>